<evidence type="ECO:0000256" key="1">
    <source>
        <dbReference type="SAM" id="MobiDB-lite"/>
    </source>
</evidence>
<organism evidence="2 3">
    <name type="scientific">Melanomma pulvis-pyrius CBS 109.77</name>
    <dbReference type="NCBI Taxonomy" id="1314802"/>
    <lineage>
        <taxon>Eukaryota</taxon>
        <taxon>Fungi</taxon>
        <taxon>Dikarya</taxon>
        <taxon>Ascomycota</taxon>
        <taxon>Pezizomycotina</taxon>
        <taxon>Dothideomycetes</taxon>
        <taxon>Pleosporomycetidae</taxon>
        <taxon>Pleosporales</taxon>
        <taxon>Melanommataceae</taxon>
        <taxon>Melanomma</taxon>
    </lineage>
</organism>
<dbReference type="EMBL" id="MU002143">
    <property type="protein sequence ID" value="KAF2789357.1"/>
    <property type="molecule type" value="Genomic_DNA"/>
</dbReference>
<reference evidence="2" key="1">
    <citation type="journal article" date="2020" name="Stud. Mycol.">
        <title>101 Dothideomycetes genomes: a test case for predicting lifestyles and emergence of pathogens.</title>
        <authorList>
            <person name="Haridas S."/>
            <person name="Albert R."/>
            <person name="Binder M."/>
            <person name="Bloem J."/>
            <person name="Labutti K."/>
            <person name="Salamov A."/>
            <person name="Andreopoulos B."/>
            <person name="Baker S."/>
            <person name="Barry K."/>
            <person name="Bills G."/>
            <person name="Bluhm B."/>
            <person name="Cannon C."/>
            <person name="Castanera R."/>
            <person name="Culley D."/>
            <person name="Daum C."/>
            <person name="Ezra D."/>
            <person name="Gonzalez J."/>
            <person name="Henrissat B."/>
            <person name="Kuo A."/>
            <person name="Liang C."/>
            <person name="Lipzen A."/>
            <person name="Lutzoni F."/>
            <person name="Magnuson J."/>
            <person name="Mondo S."/>
            <person name="Nolan M."/>
            <person name="Ohm R."/>
            <person name="Pangilinan J."/>
            <person name="Park H.-J."/>
            <person name="Ramirez L."/>
            <person name="Alfaro M."/>
            <person name="Sun H."/>
            <person name="Tritt A."/>
            <person name="Yoshinaga Y."/>
            <person name="Zwiers L.-H."/>
            <person name="Turgeon B."/>
            <person name="Goodwin S."/>
            <person name="Spatafora J."/>
            <person name="Crous P."/>
            <person name="Grigoriev I."/>
        </authorList>
    </citation>
    <scope>NUCLEOTIDE SEQUENCE</scope>
    <source>
        <strain evidence="2">CBS 109.77</strain>
    </source>
</reference>
<keyword evidence="3" id="KW-1185">Reference proteome</keyword>
<sequence>MWWVLGDKNELGAKTLKRRLEWASWGMKKNICFACHGGESARRETNDPKIKHWQCRQMGGGEALKMPSAGLVYIGWGPEIWLKKDDGGRESESGGHRAPENAKWRMGRVMCVGSGWRGEEGIGRCKNQYWEEPLLTTRRHIYFKMGMCGLAESDVRSPLGESKDFHLGLMTGDLLSPFIETSQRNMNGDISPIGLKLPQQQRNGLNVWLGSKTINNAFAEPLATFTATDWENDNTTTDRHKLGFEFLQTELLLDKVYKLENLLLCKLEDSDVVYAHERAERDAMTIIAEHDAVNPPTARELEMREMRSAGLREARARRLAQWKMLFALAKVQRETVKKALAELGEQPGITNVVIAENAEFDAGATVAPKDAIEEEVTIKRILPFSEQTEEFRERQRAISGSMDRPKMQPNNLQAA</sequence>
<evidence type="ECO:0000313" key="3">
    <source>
        <dbReference type="Proteomes" id="UP000799757"/>
    </source>
</evidence>
<name>A0A6A6X0B8_9PLEO</name>
<dbReference type="AlphaFoldDB" id="A0A6A6X0B8"/>
<protein>
    <submittedName>
        <fullName evidence="2">Uncharacterized protein</fullName>
    </submittedName>
</protein>
<feature type="region of interest" description="Disordered" evidence="1">
    <location>
        <begin position="390"/>
        <end position="415"/>
    </location>
</feature>
<evidence type="ECO:0000313" key="2">
    <source>
        <dbReference type="EMBL" id="KAF2789357.1"/>
    </source>
</evidence>
<dbReference type="Proteomes" id="UP000799757">
    <property type="component" value="Unassembled WGS sequence"/>
</dbReference>
<proteinExistence type="predicted"/>
<gene>
    <name evidence="2" type="ORF">K505DRAFT_341333</name>
</gene>
<accession>A0A6A6X0B8</accession>